<feature type="region of interest" description="Disordered" evidence="1">
    <location>
        <begin position="23"/>
        <end position="77"/>
    </location>
</feature>
<evidence type="ECO:0000313" key="3">
    <source>
        <dbReference type="Proteomes" id="UP000826195"/>
    </source>
</evidence>
<sequence>MFINKSFEKLSRTTRYRLQKVLLSPDITDDEDTEHDHKESLDEYDREPTDNYNFDRSSESEYFGDLEDDDNSIYDNMNDNHINDFNIKTDKLSSNSSEYSIDGDDNESQSIDSSSDEEYDNCNGSFEDNQSYSSESEESDESSDSSQSDPTFGTDHLNNPLYDNAPLTLAGIWFGEKPQPNLFLNSFRNDLIKIYNGIWCKTTDLNRRIKVRGKIICGTCDLPAKANFLNIKGHNGIFGCCHCKIQSKYFNRRRIYPFKPNPSLRTTRESIDDGRKAAKSQSAVHGICLTDRKTFNRNLYEELRLRA</sequence>
<evidence type="ECO:0000313" key="2">
    <source>
        <dbReference type="EMBL" id="KAH0534700.1"/>
    </source>
</evidence>
<dbReference type="AlphaFoldDB" id="A0AAV7HS70"/>
<name>A0AAV7HS70_COTGL</name>
<feature type="compositionally biased region" description="Basic and acidic residues" evidence="1">
    <location>
        <begin position="34"/>
        <end position="49"/>
    </location>
</feature>
<proteinExistence type="predicted"/>
<comment type="caution">
    <text evidence="2">The sequence shown here is derived from an EMBL/GenBank/DDBJ whole genome shotgun (WGS) entry which is preliminary data.</text>
</comment>
<dbReference type="Proteomes" id="UP000826195">
    <property type="component" value="Unassembled WGS sequence"/>
</dbReference>
<dbReference type="EMBL" id="JAHXZJ010002982">
    <property type="protein sequence ID" value="KAH0534700.1"/>
    <property type="molecule type" value="Genomic_DNA"/>
</dbReference>
<keyword evidence="3" id="KW-1185">Reference proteome</keyword>
<feature type="compositionally biased region" description="Acidic residues" evidence="1">
    <location>
        <begin position="62"/>
        <end position="72"/>
    </location>
</feature>
<evidence type="ECO:0000256" key="1">
    <source>
        <dbReference type="SAM" id="MobiDB-lite"/>
    </source>
</evidence>
<gene>
    <name evidence="2" type="ORF">KQX54_007105</name>
</gene>
<reference evidence="2 3" key="1">
    <citation type="journal article" date="2021" name="J. Hered.">
        <title>A chromosome-level genome assembly of the parasitoid wasp, Cotesia glomerata (Hymenoptera: Braconidae).</title>
        <authorList>
            <person name="Pinto B.J."/>
            <person name="Weis J.J."/>
            <person name="Gamble T."/>
            <person name="Ode P.J."/>
            <person name="Paul R."/>
            <person name="Zaspel J.M."/>
        </authorList>
    </citation>
    <scope>NUCLEOTIDE SEQUENCE [LARGE SCALE GENOMIC DNA]</scope>
    <source>
        <strain evidence="2">CgM1</strain>
    </source>
</reference>
<feature type="region of interest" description="Disordered" evidence="1">
    <location>
        <begin position="93"/>
        <end position="157"/>
    </location>
</feature>
<protein>
    <submittedName>
        <fullName evidence="2">Uncharacterized protein</fullName>
    </submittedName>
</protein>
<accession>A0AAV7HS70</accession>
<organism evidence="2 3">
    <name type="scientific">Cotesia glomerata</name>
    <name type="common">Lepidopteran parasitic wasp</name>
    <name type="synonym">Apanteles glomeratus</name>
    <dbReference type="NCBI Taxonomy" id="32391"/>
    <lineage>
        <taxon>Eukaryota</taxon>
        <taxon>Metazoa</taxon>
        <taxon>Ecdysozoa</taxon>
        <taxon>Arthropoda</taxon>
        <taxon>Hexapoda</taxon>
        <taxon>Insecta</taxon>
        <taxon>Pterygota</taxon>
        <taxon>Neoptera</taxon>
        <taxon>Endopterygota</taxon>
        <taxon>Hymenoptera</taxon>
        <taxon>Apocrita</taxon>
        <taxon>Ichneumonoidea</taxon>
        <taxon>Braconidae</taxon>
        <taxon>Microgastrinae</taxon>
        <taxon>Cotesia</taxon>
    </lineage>
</organism>